<keyword evidence="5" id="KW-1185">Reference proteome</keyword>
<dbReference type="InterPro" id="IPR051192">
    <property type="entry name" value="Sprouty_domain"/>
</dbReference>
<feature type="compositionally biased region" description="Low complexity" evidence="2">
    <location>
        <begin position="1"/>
        <end position="19"/>
    </location>
</feature>
<feature type="region of interest" description="Disordered" evidence="2">
    <location>
        <begin position="1"/>
        <end position="23"/>
    </location>
</feature>
<dbReference type="Proteomes" id="UP000267606">
    <property type="component" value="Unassembled WGS sequence"/>
</dbReference>
<keyword evidence="3" id="KW-0472">Membrane</keyword>
<dbReference type="PANTHER" id="PTHR12365">
    <property type="entry name" value="SPROUTY"/>
    <property type="match status" value="1"/>
</dbReference>
<evidence type="ECO:0000313" key="5">
    <source>
        <dbReference type="Proteomes" id="UP000267606"/>
    </source>
</evidence>
<dbReference type="GO" id="GO:0016020">
    <property type="term" value="C:membrane"/>
    <property type="evidence" value="ECO:0007669"/>
    <property type="project" value="InterPro"/>
</dbReference>
<dbReference type="GO" id="GO:0048513">
    <property type="term" value="P:animal organ development"/>
    <property type="evidence" value="ECO:0007669"/>
    <property type="project" value="TreeGrafter"/>
</dbReference>
<proteinExistence type="inferred from homology"/>
<evidence type="ECO:0000313" key="6">
    <source>
        <dbReference type="WBParaSite" id="OFLC_0000135401-mRNA-1"/>
    </source>
</evidence>
<name>A0A183H1J5_9BILA</name>
<keyword evidence="3" id="KW-0812">Transmembrane</keyword>
<dbReference type="PANTHER" id="PTHR12365:SF9">
    <property type="entry name" value="PROTEIN SPROUTY HOMOLOG 3"/>
    <property type="match status" value="1"/>
</dbReference>
<evidence type="ECO:0000256" key="2">
    <source>
        <dbReference type="SAM" id="MobiDB-lite"/>
    </source>
</evidence>
<dbReference type="PROSITE" id="PS51227">
    <property type="entry name" value="SPR"/>
    <property type="match status" value="1"/>
</dbReference>
<organism evidence="6">
    <name type="scientific">Onchocerca flexuosa</name>
    <dbReference type="NCBI Taxonomy" id="387005"/>
    <lineage>
        <taxon>Eukaryota</taxon>
        <taxon>Metazoa</taxon>
        <taxon>Ecdysozoa</taxon>
        <taxon>Nematoda</taxon>
        <taxon>Chromadorea</taxon>
        <taxon>Rhabditida</taxon>
        <taxon>Spirurina</taxon>
        <taxon>Spiruromorpha</taxon>
        <taxon>Filarioidea</taxon>
        <taxon>Onchocercidae</taxon>
        <taxon>Onchocerca</taxon>
    </lineage>
</organism>
<comment type="similarity">
    <text evidence="1">Belongs to the sprouty family.</text>
</comment>
<gene>
    <name evidence="4" type="ORF">OFLC_LOCUS1355</name>
</gene>
<dbReference type="WBParaSite" id="OFLC_0000135401-mRNA-1">
    <property type="protein sequence ID" value="OFLC_0000135401-mRNA-1"/>
    <property type="gene ID" value="OFLC_0000135401"/>
</dbReference>
<reference evidence="6" key="1">
    <citation type="submission" date="2016-06" db="UniProtKB">
        <authorList>
            <consortium name="WormBaseParasite"/>
        </authorList>
    </citation>
    <scope>IDENTIFICATION</scope>
</reference>
<dbReference type="GO" id="GO:0046580">
    <property type="term" value="P:negative regulation of Ras protein signal transduction"/>
    <property type="evidence" value="ECO:0007669"/>
    <property type="project" value="TreeGrafter"/>
</dbReference>
<dbReference type="GO" id="GO:0005829">
    <property type="term" value="C:cytosol"/>
    <property type="evidence" value="ECO:0007669"/>
    <property type="project" value="TreeGrafter"/>
</dbReference>
<keyword evidence="3" id="KW-1133">Transmembrane helix</keyword>
<protein>
    <submittedName>
        <fullName evidence="6">Sprouty protein</fullName>
    </submittedName>
</protein>
<accession>A0A183H1J5</accession>
<feature type="transmembrane region" description="Helical" evidence="3">
    <location>
        <begin position="195"/>
        <end position="214"/>
    </location>
</feature>
<reference evidence="4 5" key="2">
    <citation type="submission" date="2018-11" db="EMBL/GenBank/DDBJ databases">
        <authorList>
            <consortium name="Pathogen Informatics"/>
        </authorList>
    </citation>
    <scope>NUCLEOTIDE SEQUENCE [LARGE SCALE GENOMIC DNA]</scope>
</reference>
<evidence type="ECO:0000313" key="4">
    <source>
        <dbReference type="EMBL" id="VDO29218.1"/>
    </source>
</evidence>
<dbReference type="EMBL" id="UZAJ01000619">
    <property type="protein sequence ID" value="VDO29218.1"/>
    <property type="molecule type" value="Genomic_DNA"/>
</dbReference>
<sequence>MYRSQLLSNENASSSASISVTTMPKKGYRKKQVVLVPKNKLQTKKRIFIYHRYISHTSGDPAIPIVINHRISHPTNAVERGSFLKEMHNLSVYENNDRIVLPKRKEGSKPRLQCFYCGEWFVNNENTSGSCKEAPDPVESTIRFLTCYSIAEGAVYHCCRNDDDMPANISHFGQGYNVFSFGPCHISPMKRVKRWLFLALMSLVVPCLCCYLPAHMINKCFGGGKRGRHQSYHTRATFED</sequence>
<dbReference type="AlphaFoldDB" id="A0A183H1J5"/>
<dbReference type="GO" id="GO:0040037">
    <property type="term" value="P:negative regulation of fibroblast growth factor receptor signaling pathway"/>
    <property type="evidence" value="ECO:0007669"/>
    <property type="project" value="TreeGrafter"/>
</dbReference>
<dbReference type="Pfam" id="PF05210">
    <property type="entry name" value="Sprouty"/>
    <property type="match status" value="1"/>
</dbReference>
<dbReference type="STRING" id="387005.A0A183H1J5"/>
<dbReference type="InterPro" id="IPR007875">
    <property type="entry name" value="Sprouty"/>
</dbReference>
<evidence type="ECO:0000256" key="3">
    <source>
        <dbReference type="SAM" id="Phobius"/>
    </source>
</evidence>
<evidence type="ECO:0000256" key="1">
    <source>
        <dbReference type="ARBA" id="ARBA00010964"/>
    </source>
</evidence>